<protein>
    <submittedName>
        <fullName evidence="1">Uncharacterized protein</fullName>
    </submittedName>
</protein>
<evidence type="ECO:0000313" key="2">
    <source>
        <dbReference type="Proteomes" id="UP001176941"/>
    </source>
</evidence>
<proteinExistence type="predicted"/>
<organism evidence="1 2">
    <name type="scientific">Rangifer tarandus platyrhynchus</name>
    <name type="common">Svalbard reindeer</name>
    <dbReference type="NCBI Taxonomy" id="3082113"/>
    <lineage>
        <taxon>Eukaryota</taxon>
        <taxon>Metazoa</taxon>
        <taxon>Chordata</taxon>
        <taxon>Craniata</taxon>
        <taxon>Vertebrata</taxon>
        <taxon>Euteleostomi</taxon>
        <taxon>Mammalia</taxon>
        <taxon>Eutheria</taxon>
        <taxon>Laurasiatheria</taxon>
        <taxon>Artiodactyla</taxon>
        <taxon>Ruminantia</taxon>
        <taxon>Pecora</taxon>
        <taxon>Cervidae</taxon>
        <taxon>Odocoileinae</taxon>
        <taxon>Rangifer</taxon>
    </lineage>
</organism>
<sequence>MPCPLEELWQMGDRWSRGEPSRRQGRPCVPGSVLGAFDSAPWLLDRFLAQLDSYLTSRFEHHWDNLRRLTG</sequence>
<keyword evidence="2" id="KW-1185">Reference proteome</keyword>
<evidence type="ECO:0000313" key="1">
    <source>
        <dbReference type="EMBL" id="CAI9157488.1"/>
    </source>
</evidence>
<name>A0ABN8YAM0_RANTA</name>
<reference evidence="1" key="1">
    <citation type="submission" date="2023-04" db="EMBL/GenBank/DDBJ databases">
        <authorList>
            <consortium name="ELIXIR-Norway"/>
        </authorList>
    </citation>
    <scope>NUCLEOTIDE SEQUENCE [LARGE SCALE GENOMIC DNA]</scope>
</reference>
<dbReference type="Proteomes" id="UP001176941">
    <property type="component" value="Chromosome 15"/>
</dbReference>
<dbReference type="EMBL" id="OX459951">
    <property type="protein sequence ID" value="CAI9157488.1"/>
    <property type="molecule type" value="Genomic_DNA"/>
</dbReference>
<accession>A0ABN8YAM0</accession>
<gene>
    <name evidence="1" type="ORF">MRATA1EN1_LOCUS6450</name>
</gene>